<dbReference type="EMBL" id="JABSTV010001246">
    <property type="protein sequence ID" value="KAH7976289.1"/>
    <property type="molecule type" value="Genomic_DNA"/>
</dbReference>
<protein>
    <recommendedName>
        <fullName evidence="4">CCHC-type domain-containing protein</fullName>
    </recommendedName>
</protein>
<evidence type="ECO:0000313" key="3">
    <source>
        <dbReference type="Proteomes" id="UP000821837"/>
    </source>
</evidence>
<dbReference type="AlphaFoldDB" id="A0A9D4QEH8"/>
<accession>A0A9D4QEH8</accession>
<feature type="compositionally biased region" description="Polar residues" evidence="1">
    <location>
        <begin position="438"/>
        <end position="457"/>
    </location>
</feature>
<name>A0A9D4QEH8_RHISA</name>
<sequence>MTSYKQTVQNFLMQCAERQQPGSSNPLVFLMMACSDAKYLDGKTAATCTRRLKLDPDPELQDVKDALLGTGFRDELHQALRDPVTLDNTTAVPTEYRRPTYAEALKRPASSPPLFVHAPPTVSLQSAQQLQYCEDTRTSPPFVYADYRRKAYIGVLSTPSSSRANGDRVAATQSNIASAEAPQGPVSTPRYRSVALPTLQVPTYAGDLRQWQEFWDHYSATIHNNIELPPIEKFNALEGLGVPPEQYTVVLHRVLMRCLPEDLAIMYRQKKKEESTRGTNASAEPTPPEARTHKATDILAFLKIQVEVREEGKQAAPSLHPCHSTMVPDDMNSPTRSAHAIPPASALVATESLQQRTLSCVLCNSRAHSLAECTAEMSVEEKKARLRYSRCCYRCGTRNHVAQFCRVSRNFTCNKCRRRHLTVLCELSRAVATTASPRTTEQLVTSGTTPPTVTMASTGEKGAKKHDAADLFDPETWHPDDISILIGSDAYWKFATGSIDRLSEGLTAVETSFGWTVQGTSSPHEAATTCALLMSAGVECDESARWRLGTISIDNWMPKKTQELDMLEHCLSRHAGCYQEPSMITEPLFAFVPPPPLLPTPGHHGF</sequence>
<feature type="region of interest" description="Disordered" evidence="1">
    <location>
        <begin position="270"/>
        <end position="292"/>
    </location>
</feature>
<comment type="caution">
    <text evidence="2">The sequence shown here is derived from an EMBL/GenBank/DDBJ whole genome shotgun (WGS) entry which is preliminary data.</text>
</comment>
<reference evidence="2" key="1">
    <citation type="journal article" date="2020" name="Cell">
        <title>Large-Scale Comparative Analyses of Tick Genomes Elucidate Their Genetic Diversity and Vector Capacities.</title>
        <authorList>
            <consortium name="Tick Genome and Microbiome Consortium (TIGMIC)"/>
            <person name="Jia N."/>
            <person name="Wang J."/>
            <person name="Shi W."/>
            <person name="Du L."/>
            <person name="Sun Y."/>
            <person name="Zhan W."/>
            <person name="Jiang J.F."/>
            <person name="Wang Q."/>
            <person name="Zhang B."/>
            <person name="Ji P."/>
            <person name="Bell-Sakyi L."/>
            <person name="Cui X.M."/>
            <person name="Yuan T.T."/>
            <person name="Jiang B.G."/>
            <person name="Yang W.F."/>
            <person name="Lam T.T."/>
            <person name="Chang Q.C."/>
            <person name="Ding S.J."/>
            <person name="Wang X.J."/>
            <person name="Zhu J.G."/>
            <person name="Ruan X.D."/>
            <person name="Zhao L."/>
            <person name="Wei J.T."/>
            <person name="Ye R.Z."/>
            <person name="Que T.C."/>
            <person name="Du C.H."/>
            <person name="Zhou Y.H."/>
            <person name="Cheng J.X."/>
            <person name="Dai P.F."/>
            <person name="Guo W.B."/>
            <person name="Han X.H."/>
            <person name="Huang E.J."/>
            <person name="Li L.F."/>
            <person name="Wei W."/>
            <person name="Gao Y.C."/>
            <person name="Liu J.Z."/>
            <person name="Shao H.Z."/>
            <person name="Wang X."/>
            <person name="Wang C.C."/>
            <person name="Yang T.C."/>
            <person name="Huo Q.B."/>
            <person name="Li W."/>
            <person name="Chen H.Y."/>
            <person name="Chen S.E."/>
            <person name="Zhou L.G."/>
            <person name="Ni X.B."/>
            <person name="Tian J.H."/>
            <person name="Sheng Y."/>
            <person name="Liu T."/>
            <person name="Pan Y.S."/>
            <person name="Xia L.Y."/>
            <person name="Li J."/>
            <person name="Zhao F."/>
            <person name="Cao W.C."/>
        </authorList>
    </citation>
    <scope>NUCLEOTIDE SEQUENCE</scope>
    <source>
        <strain evidence="2">Rsan-2018</strain>
    </source>
</reference>
<dbReference type="PROSITE" id="PS51257">
    <property type="entry name" value="PROKAR_LIPOPROTEIN"/>
    <property type="match status" value="1"/>
</dbReference>
<dbReference type="Proteomes" id="UP000821837">
    <property type="component" value="Chromosome 10"/>
</dbReference>
<feature type="region of interest" description="Disordered" evidence="1">
    <location>
        <begin position="438"/>
        <end position="460"/>
    </location>
</feature>
<keyword evidence="3" id="KW-1185">Reference proteome</keyword>
<gene>
    <name evidence="2" type="ORF">HPB52_011006</name>
</gene>
<dbReference type="Pfam" id="PF03564">
    <property type="entry name" value="DUF1759"/>
    <property type="match status" value="1"/>
</dbReference>
<dbReference type="InterPro" id="IPR005312">
    <property type="entry name" value="DUF1759"/>
</dbReference>
<dbReference type="PANTHER" id="PTHR47331">
    <property type="entry name" value="PHD-TYPE DOMAIN-CONTAINING PROTEIN"/>
    <property type="match status" value="1"/>
</dbReference>
<dbReference type="PANTHER" id="PTHR47331:SF5">
    <property type="entry name" value="RIBONUCLEASE H"/>
    <property type="match status" value="1"/>
</dbReference>
<evidence type="ECO:0008006" key="4">
    <source>
        <dbReference type="Google" id="ProtNLM"/>
    </source>
</evidence>
<reference evidence="2" key="2">
    <citation type="submission" date="2021-09" db="EMBL/GenBank/DDBJ databases">
        <authorList>
            <person name="Jia N."/>
            <person name="Wang J."/>
            <person name="Shi W."/>
            <person name="Du L."/>
            <person name="Sun Y."/>
            <person name="Zhan W."/>
            <person name="Jiang J."/>
            <person name="Wang Q."/>
            <person name="Zhang B."/>
            <person name="Ji P."/>
            <person name="Sakyi L.B."/>
            <person name="Cui X."/>
            <person name="Yuan T."/>
            <person name="Jiang B."/>
            <person name="Yang W."/>
            <person name="Lam T.T.-Y."/>
            <person name="Chang Q."/>
            <person name="Ding S."/>
            <person name="Wang X."/>
            <person name="Zhu J."/>
            <person name="Ruan X."/>
            <person name="Zhao L."/>
            <person name="Wei J."/>
            <person name="Que T."/>
            <person name="Du C."/>
            <person name="Cheng J."/>
            <person name="Dai P."/>
            <person name="Han X."/>
            <person name="Huang E."/>
            <person name="Gao Y."/>
            <person name="Liu J."/>
            <person name="Shao H."/>
            <person name="Ye R."/>
            <person name="Li L."/>
            <person name="Wei W."/>
            <person name="Wang X."/>
            <person name="Wang C."/>
            <person name="Huo Q."/>
            <person name="Li W."/>
            <person name="Guo W."/>
            <person name="Chen H."/>
            <person name="Chen S."/>
            <person name="Zhou L."/>
            <person name="Zhou L."/>
            <person name="Ni X."/>
            <person name="Tian J."/>
            <person name="Zhou Y."/>
            <person name="Sheng Y."/>
            <person name="Liu T."/>
            <person name="Pan Y."/>
            <person name="Xia L."/>
            <person name="Li J."/>
            <person name="Zhao F."/>
            <person name="Cao W."/>
        </authorList>
    </citation>
    <scope>NUCLEOTIDE SEQUENCE</scope>
    <source>
        <strain evidence="2">Rsan-2018</strain>
        <tissue evidence="2">Larvae</tissue>
    </source>
</reference>
<evidence type="ECO:0000256" key="1">
    <source>
        <dbReference type="SAM" id="MobiDB-lite"/>
    </source>
</evidence>
<proteinExistence type="predicted"/>
<dbReference type="VEuPathDB" id="VectorBase:RSAN_045366"/>
<evidence type="ECO:0000313" key="2">
    <source>
        <dbReference type="EMBL" id="KAH7976289.1"/>
    </source>
</evidence>
<dbReference type="VEuPathDB" id="VectorBase:RSAN_040553"/>
<organism evidence="2 3">
    <name type="scientific">Rhipicephalus sanguineus</name>
    <name type="common">Brown dog tick</name>
    <name type="synonym">Ixodes sanguineus</name>
    <dbReference type="NCBI Taxonomy" id="34632"/>
    <lineage>
        <taxon>Eukaryota</taxon>
        <taxon>Metazoa</taxon>
        <taxon>Ecdysozoa</taxon>
        <taxon>Arthropoda</taxon>
        <taxon>Chelicerata</taxon>
        <taxon>Arachnida</taxon>
        <taxon>Acari</taxon>
        <taxon>Parasitiformes</taxon>
        <taxon>Ixodida</taxon>
        <taxon>Ixodoidea</taxon>
        <taxon>Ixodidae</taxon>
        <taxon>Rhipicephalinae</taxon>
        <taxon>Rhipicephalus</taxon>
        <taxon>Rhipicephalus</taxon>
    </lineage>
</organism>